<proteinExistence type="inferred from homology"/>
<keyword evidence="3 10" id="KW-0132">Cell division</keyword>
<keyword evidence="8 10" id="KW-0717">Septation</keyword>
<dbReference type="PANTHER" id="PTHR11649:SF13">
    <property type="entry name" value="ENGB-TYPE G DOMAIN-CONTAINING PROTEIN"/>
    <property type="match status" value="1"/>
</dbReference>
<keyword evidence="4" id="KW-0479">Metal-binding</keyword>
<evidence type="ECO:0000313" key="13">
    <source>
        <dbReference type="Proteomes" id="UP000502260"/>
    </source>
</evidence>
<name>A0A6F8V8R5_9PROT</name>
<dbReference type="GO" id="GO:0000917">
    <property type="term" value="P:division septum assembly"/>
    <property type="evidence" value="ECO:0007669"/>
    <property type="project" value="UniProtKB-KW"/>
</dbReference>
<dbReference type="Proteomes" id="UP000502260">
    <property type="component" value="Chromosome"/>
</dbReference>
<keyword evidence="6" id="KW-0460">Magnesium</keyword>
<dbReference type="HAMAP" id="MF_00321">
    <property type="entry name" value="GTPase_EngB"/>
    <property type="match status" value="1"/>
</dbReference>
<dbReference type="GO" id="GO:0005829">
    <property type="term" value="C:cytosol"/>
    <property type="evidence" value="ECO:0007669"/>
    <property type="project" value="TreeGrafter"/>
</dbReference>
<dbReference type="KEGG" id="slac:SKTS_02480"/>
<dbReference type="AlphaFoldDB" id="A0A6F8V8R5"/>
<dbReference type="EMBL" id="AP022853">
    <property type="protein sequence ID" value="BCB25362.1"/>
    <property type="molecule type" value="Genomic_DNA"/>
</dbReference>
<evidence type="ECO:0000256" key="4">
    <source>
        <dbReference type="ARBA" id="ARBA00022723"/>
    </source>
</evidence>
<evidence type="ECO:0000256" key="1">
    <source>
        <dbReference type="ARBA" id="ARBA00001946"/>
    </source>
</evidence>
<dbReference type="PANTHER" id="PTHR11649">
    <property type="entry name" value="MSS1/TRME-RELATED GTP-BINDING PROTEIN"/>
    <property type="match status" value="1"/>
</dbReference>
<evidence type="ECO:0000259" key="11">
    <source>
        <dbReference type="PROSITE" id="PS51706"/>
    </source>
</evidence>
<dbReference type="GO" id="GO:0005525">
    <property type="term" value="F:GTP binding"/>
    <property type="evidence" value="ECO:0007669"/>
    <property type="project" value="UniProtKB-UniRule"/>
</dbReference>
<sequence>MGMEVAFAGRSNSGKSSAINTLTNRTRLAFVSKTPGRTQLINFFRLGEEGDQRYLVDLPGYGYAAVPEKIRLHWRGVLSTYLQTRSSLRGLVLIMDIRRPLTDLDRQMLEWFKYTGNPVHVLLTKSDKLNRQQAMATLRAVEKELAVIYPGATAQLFSTPKHQGMEEAERVIAKWFEPDPESPAQA</sequence>
<dbReference type="CDD" id="cd01876">
    <property type="entry name" value="YihA_EngB"/>
    <property type="match status" value="1"/>
</dbReference>
<evidence type="ECO:0000256" key="6">
    <source>
        <dbReference type="ARBA" id="ARBA00022842"/>
    </source>
</evidence>
<evidence type="ECO:0000256" key="10">
    <source>
        <dbReference type="HAMAP-Rule" id="MF_00321"/>
    </source>
</evidence>
<dbReference type="InterPro" id="IPR019987">
    <property type="entry name" value="GTP-bd_ribosome_bio_YsxC"/>
</dbReference>
<protein>
    <recommendedName>
        <fullName evidence="10">Probable GTP-binding protein EngB</fullName>
    </recommendedName>
</protein>
<dbReference type="GO" id="GO:0046872">
    <property type="term" value="F:metal ion binding"/>
    <property type="evidence" value="ECO:0007669"/>
    <property type="project" value="UniProtKB-KW"/>
</dbReference>
<comment type="function">
    <text evidence="10">Necessary for normal cell division and for the maintenance of normal septation.</text>
</comment>
<dbReference type="SUPFAM" id="SSF52540">
    <property type="entry name" value="P-loop containing nucleoside triphosphate hydrolases"/>
    <property type="match status" value="1"/>
</dbReference>
<keyword evidence="5 10" id="KW-0547">Nucleotide-binding</keyword>
<keyword evidence="13" id="KW-1185">Reference proteome</keyword>
<dbReference type="InterPro" id="IPR006073">
    <property type="entry name" value="GTP-bd"/>
</dbReference>
<organism evidence="12 13">
    <name type="scientific">Sulfurimicrobium lacus</name>
    <dbReference type="NCBI Taxonomy" id="2715678"/>
    <lineage>
        <taxon>Bacteria</taxon>
        <taxon>Pseudomonadati</taxon>
        <taxon>Pseudomonadota</taxon>
        <taxon>Betaproteobacteria</taxon>
        <taxon>Nitrosomonadales</taxon>
        <taxon>Sulfuricellaceae</taxon>
        <taxon>Sulfurimicrobium</taxon>
    </lineage>
</organism>
<evidence type="ECO:0000256" key="2">
    <source>
        <dbReference type="ARBA" id="ARBA00009638"/>
    </source>
</evidence>
<comment type="similarity">
    <text evidence="2 10">Belongs to the TRAFAC class TrmE-Era-EngA-EngB-Septin-like GTPase superfamily. EngB GTPase family.</text>
</comment>
<keyword evidence="9 10" id="KW-0131">Cell cycle</keyword>
<gene>
    <name evidence="10 12" type="primary">engB</name>
    <name evidence="12" type="ORF">SKTS_02480</name>
</gene>
<dbReference type="InterPro" id="IPR027417">
    <property type="entry name" value="P-loop_NTPase"/>
</dbReference>
<comment type="cofactor">
    <cofactor evidence="1">
        <name>Mg(2+)</name>
        <dbReference type="ChEBI" id="CHEBI:18420"/>
    </cofactor>
</comment>
<dbReference type="FunFam" id="3.40.50.300:FF:000098">
    <property type="entry name" value="Probable GTP-binding protein EngB"/>
    <property type="match status" value="1"/>
</dbReference>
<feature type="domain" description="EngB-type G" evidence="11">
    <location>
        <begin position="1"/>
        <end position="178"/>
    </location>
</feature>
<dbReference type="InterPro" id="IPR030393">
    <property type="entry name" value="G_ENGB_dom"/>
</dbReference>
<evidence type="ECO:0000256" key="7">
    <source>
        <dbReference type="ARBA" id="ARBA00023134"/>
    </source>
</evidence>
<evidence type="ECO:0000256" key="5">
    <source>
        <dbReference type="ARBA" id="ARBA00022741"/>
    </source>
</evidence>
<accession>A0A6F8V8R5</accession>
<dbReference type="Pfam" id="PF01926">
    <property type="entry name" value="MMR_HSR1"/>
    <property type="match status" value="1"/>
</dbReference>
<dbReference type="NCBIfam" id="TIGR03598">
    <property type="entry name" value="GTPase_YsxC"/>
    <property type="match status" value="1"/>
</dbReference>
<reference evidence="13" key="1">
    <citation type="submission" date="2020-03" db="EMBL/GenBank/DDBJ databases">
        <title>Complete genome sequence of sulfur-oxidizing bacterium skT11.</title>
        <authorList>
            <person name="Kanda M."/>
            <person name="Kojima H."/>
            <person name="Fukui M."/>
        </authorList>
    </citation>
    <scope>NUCLEOTIDE SEQUENCE [LARGE SCALE GENOMIC DNA]</scope>
    <source>
        <strain evidence="13">skT11</strain>
    </source>
</reference>
<dbReference type="PROSITE" id="PS51706">
    <property type="entry name" value="G_ENGB"/>
    <property type="match status" value="1"/>
</dbReference>
<evidence type="ECO:0000256" key="8">
    <source>
        <dbReference type="ARBA" id="ARBA00023210"/>
    </source>
</evidence>
<evidence type="ECO:0000256" key="3">
    <source>
        <dbReference type="ARBA" id="ARBA00022618"/>
    </source>
</evidence>
<evidence type="ECO:0000256" key="9">
    <source>
        <dbReference type="ARBA" id="ARBA00023306"/>
    </source>
</evidence>
<evidence type="ECO:0000313" key="12">
    <source>
        <dbReference type="EMBL" id="BCB25362.1"/>
    </source>
</evidence>
<dbReference type="Gene3D" id="3.40.50.300">
    <property type="entry name" value="P-loop containing nucleotide triphosphate hydrolases"/>
    <property type="match status" value="1"/>
</dbReference>
<keyword evidence="7 10" id="KW-0342">GTP-binding</keyword>